<dbReference type="GO" id="GO:0043138">
    <property type="term" value="F:3'-5' DNA helicase activity"/>
    <property type="evidence" value="ECO:0007669"/>
    <property type="project" value="UniProtKB-UniRule"/>
</dbReference>
<dbReference type="GO" id="GO:0006260">
    <property type="term" value="P:DNA replication"/>
    <property type="evidence" value="ECO:0007669"/>
    <property type="project" value="UniProtKB-UniRule"/>
</dbReference>
<feature type="modified residue" description="Phosphoserine; by host" evidence="15">
    <location>
        <position position="74"/>
    </location>
</feature>
<evidence type="ECO:0000256" key="16">
    <source>
        <dbReference type="PIRNR" id="PIRNR003383"/>
    </source>
</evidence>
<dbReference type="GeneID" id="28544379"/>
<evidence type="ECO:0000256" key="7">
    <source>
        <dbReference type="ARBA" id="ARBA00022801"/>
    </source>
</evidence>
<dbReference type="InterPro" id="IPR046832">
    <property type="entry name" value="PPV_E1_DBD"/>
</dbReference>
<keyword evidence="4 15" id="KW-1048">Host nucleus</keyword>
<evidence type="ECO:0000256" key="13">
    <source>
        <dbReference type="ARBA" id="ARBA00048988"/>
    </source>
</evidence>
<gene>
    <name evidence="15 19" type="primary">E1</name>
</gene>
<proteinExistence type="inferred from homology"/>
<dbReference type="InterPro" id="IPR027417">
    <property type="entry name" value="P-loop_NTPase"/>
</dbReference>
<dbReference type="GO" id="GO:0003677">
    <property type="term" value="F:DNA binding"/>
    <property type="evidence" value="ECO:0007669"/>
    <property type="project" value="UniProtKB-UniRule"/>
</dbReference>
<name>A0A1B2K253_9PAPI</name>
<evidence type="ECO:0000313" key="20">
    <source>
        <dbReference type="Proteomes" id="UP000171261"/>
    </source>
</evidence>
<reference evidence="19 20" key="1">
    <citation type="submission" date="2016-01" db="EMBL/GenBank/DDBJ databases">
        <title>How many papillomavirus species can be undetected in fibropapillomas?</title>
        <authorList>
            <person name="Daudt C."/>
            <person name="Chaves da Silva F.R."/>
            <person name="Streck A.F."/>
            <person name="Weber M.N."/>
            <person name="Cibulski S.P."/>
            <person name="Canal C.W."/>
        </authorList>
    </citation>
    <scope>NUCLEOTIDE SEQUENCE [LARGE SCALE GENOMIC DNA]</scope>
</reference>
<dbReference type="Gene3D" id="3.40.50.300">
    <property type="entry name" value="P-loop containing nucleotide triphosphate hydrolases"/>
    <property type="match status" value="1"/>
</dbReference>
<evidence type="ECO:0000256" key="9">
    <source>
        <dbReference type="ARBA" id="ARBA00022840"/>
    </source>
</evidence>
<evidence type="ECO:0000256" key="4">
    <source>
        <dbReference type="ARBA" id="ARBA00022562"/>
    </source>
</evidence>
<dbReference type="InterPro" id="IPR016393">
    <property type="entry name" value="Rep_E1_papillomaV"/>
</dbReference>
<dbReference type="Pfam" id="PF00519">
    <property type="entry name" value="PPV_E1_C"/>
    <property type="match status" value="1"/>
</dbReference>
<dbReference type="GO" id="GO:0042025">
    <property type="term" value="C:host cell nucleus"/>
    <property type="evidence" value="ECO:0007669"/>
    <property type="project" value="UniProtKB-SubCell"/>
</dbReference>
<dbReference type="Gene3D" id="3.40.1310.10">
    <property type="match status" value="1"/>
</dbReference>
<protein>
    <recommendedName>
        <fullName evidence="15 16">Replication protein E1</fullName>
        <ecNumber evidence="15 16">5.6.2.4</ecNumber>
    </recommendedName>
    <alternativeName>
        <fullName evidence="15">ATP-dependent helicase E1</fullName>
    </alternativeName>
    <alternativeName>
        <fullName evidence="15">DNA 3'-5' helicase E1</fullName>
    </alternativeName>
</protein>
<dbReference type="Proteomes" id="UP000171261">
    <property type="component" value="Segment"/>
</dbReference>
<evidence type="ECO:0000256" key="11">
    <source>
        <dbReference type="ARBA" id="ARBA00023235"/>
    </source>
</evidence>
<keyword evidence="11 15" id="KW-0413">Isomerase</keyword>
<comment type="caution">
    <text evidence="15">Lacks conserved residue(s) required for the propagation of feature annotation.</text>
</comment>
<dbReference type="GO" id="GO:0005524">
    <property type="term" value="F:ATP binding"/>
    <property type="evidence" value="ECO:0007669"/>
    <property type="project" value="UniProtKB-UniRule"/>
</dbReference>
<accession>A0A1B2K253</accession>
<feature type="modified residue" description="Phosphoserine; by host" evidence="15">
    <location>
        <position position="84"/>
    </location>
</feature>
<comment type="function">
    <text evidence="14 15">ATP-dependent DNA 3'-5' helicase required for initiation of viral DNA replication. It forms a complex with the viral E2 protein. The E1-E2 complex binds to the replication origin which contains binding sites for both proteins. During the initial step, a dimer of E1 interacts with a dimer of protein E2 leading to a complex that binds the viral origin of replication with high specificity. Then, a second dimer of E1 displaces the E2 dimer in an ATP-dependent manner to form the E1 tetramer. Following this, two E1 monomers are added to each half of the site, which results in the formation of two E1 trimers on the viral ori. Subsequently, two hexamers will be created. The double hexamer acts as a bi-directional helicase machinery and unwinds the viral DNA and then recruits the host DNA polymerase to start replication.</text>
</comment>
<evidence type="ECO:0000256" key="1">
    <source>
        <dbReference type="ARBA" id="ARBA00004147"/>
    </source>
</evidence>
<dbReference type="RefSeq" id="YP_009272582.1">
    <property type="nucleotide sequence ID" value="NC_030796.1"/>
</dbReference>
<dbReference type="SUPFAM" id="SSF55464">
    <property type="entry name" value="Origin of replication-binding domain, RBD-like"/>
    <property type="match status" value="1"/>
</dbReference>
<dbReference type="Gene3D" id="1.10.10.510">
    <property type="entry name" value="Zinc finger, large T-antigen D1 domain"/>
    <property type="match status" value="1"/>
</dbReference>
<dbReference type="InterPro" id="IPR037102">
    <property type="entry name" value="Znf_lg_T-Ag_D1_dom_sf"/>
</dbReference>
<feature type="domain" description="SF3 helicase" evidence="18">
    <location>
        <begin position="414"/>
        <end position="564"/>
    </location>
</feature>
<dbReference type="PROSITE" id="PS51206">
    <property type="entry name" value="SF3_HELICASE_1"/>
    <property type="match status" value="1"/>
</dbReference>
<dbReference type="Pfam" id="PF00524">
    <property type="entry name" value="PPV_E1_N"/>
    <property type="match status" value="1"/>
</dbReference>
<dbReference type="InterPro" id="IPR001177">
    <property type="entry name" value="PPV_DNA_helicase_E1_C"/>
</dbReference>
<evidence type="ECO:0000256" key="3">
    <source>
        <dbReference type="ARBA" id="ARBA00022553"/>
    </source>
</evidence>
<comment type="similarity">
    <text evidence="15 16">Belongs to the papillomaviridae E1 protein family.</text>
</comment>
<feature type="region of interest" description="Disordered" evidence="17">
    <location>
        <begin position="587"/>
        <end position="611"/>
    </location>
</feature>
<keyword evidence="10 15" id="KW-0238">DNA-binding</keyword>
<keyword evidence="5 15" id="KW-0235">DNA replication</keyword>
<dbReference type="Pfam" id="PF20450">
    <property type="entry name" value="PPV_E1_DBD"/>
    <property type="match status" value="1"/>
</dbReference>
<keyword evidence="9 15" id="KW-0067">ATP-binding</keyword>
<comment type="catalytic activity">
    <reaction evidence="12 15">
        <text>Couples ATP hydrolysis with the unwinding of duplex DNA by translocating in the 3'-5' direction.</text>
        <dbReference type="EC" id="5.6.2.4"/>
    </reaction>
</comment>
<evidence type="ECO:0000256" key="6">
    <source>
        <dbReference type="ARBA" id="ARBA00022741"/>
    </source>
</evidence>
<evidence type="ECO:0000256" key="2">
    <source>
        <dbReference type="ARBA" id="ARBA00022518"/>
    </source>
</evidence>
<dbReference type="OrthoDB" id="4795at10239"/>
<dbReference type="GO" id="GO:0016887">
    <property type="term" value="F:ATP hydrolysis activity"/>
    <property type="evidence" value="ECO:0007669"/>
    <property type="project" value="RHEA"/>
</dbReference>
<dbReference type="PIRSF" id="PIRSF003383">
    <property type="entry name" value="Rep_E1_papillomaV"/>
    <property type="match status" value="1"/>
</dbReference>
<dbReference type="SUPFAM" id="SSF52540">
    <property type="entry name" value="P-loop containing nucleoside triphosphate hydrolases"/>
    <property type="match status" value="1"/>
</dbReference>
<dbReference type="KEGG" id="vg:28544379"/>
<comment type="function">
    <text evidence="16">ATP-dependent DNA helicase required for initiation of viral DNA replication. It forms a complex with the viral E2 protein. The E1-E2 complex binds to the replication origin which contains binding sites for both proteins.</text>
</comment>
<dbReference type="EMBL" id="KU519391">
    <property type="protein sequence ID" value="ANZ90232.1"/>
    <property type="molecule type" value="Genomic_DNA"/>
</dbReference>
<evidence type="ECO:0000259" key="18">
    <source>
        <dbReference type="PROSITE" id="PS51206"/>
    </source>
</evidence>
<keyword evidence="8 15" id="KW-0347">Helicase</keyword>
<comment type="catalytic activity">
    <reaction evidence="13 15 16">
        <text>ATP + H2O = ADP + phosphate + H(+)</text>
        <dbReference type="Rhea" id="RHEA:13065"/>
        <dbReference type="ChEBI" id="CHEBI:15377"/>
        <dbReference type="ChEBI" id="CHEBI:15378"/>
        <dbReference type="ChEBI" id="CHEBI:30616"/>
        <dbReference type="ChEBI" id="CHEBI:43474"/>
        <dbReference type="ChEBI" id="CHEBI:456216"/>
        <dbReference type="EC" id="5.6.2.4"/>
    </reaction>
</comment>
<evidence type="ECO:0000256" key="10">
    <source>
        <dbReference type="ARBA" id="ARBA00023125"/>
    </source>
</evidence>
<evidence type="ECO:0000256" key="15">
    <source>
        <dbReference type="HAMAP-Rule" id="MF_04000"/>
    </source>
</evidence>
<keyword evidence="20" id="KW-1185">Reference proteome</keyword>
<evidence type="ECO:0000256" key="5">
    <source>
        <dbReference type="ARBA" id="ARBA00022705"/>
    </source>
</evidence>
<keyword evidence="2 15" id="KW-0244">Early protein</keyword>
<comment type="subcellular location">
    <subcellularLocation>
        <location evidence="1 15">Host nucleus</location>
    </subcellularLocation>
</comment>
<dbReference type="InterPro" id="IPR014015">
    <property type="entry name" value="Helicase_SF3_DNA-vir"/>
</dbReference>
<evidence type="ECO:0000256" key="14">
    <source>
        <dbReference type="ARBA" id="ARBA00093297"/>
    </source>
</evidence>
<sequence length="611" mass="69604">MAEQGTSGEWFMVREADCSDMEESFEELSTESDISDLIDNGQVCQGNSMQLFHLQESEEHEATVSLLKRKHLQSPKEKVDCDLSPRLKAITISPEKHAPKRRLFQGPNDSGLDLETQYEAETVHEEGTPQVTLSDASETLESPLRGQGEGTTSQLAVELLKSSNRRAVQCARFKTIVGVSFTEITRNFKSDKTCAGHWVAGVFDALEANYDAALTVLKPCCLYYNISRHLADRGSVSLFLMSFQVNKSRETVTKLLKNILQVDDVQIMCDPPRLRSGLTALFWFRLSFSSISTTYGETPDWIRRQTVVGHQTADAMTFKMAEMVQWAYDNGHTDEPTVAYEYAKLADENSNANAWLCCNNQARYVKECVQMVKLYKNAEMGRMTMSAWIHHRCKQFGDKGDWRAICDFLRYQNVEIPMFWNSLKNFFKRVPKKTCIVFHGPCNTGKSMFCLSFIRFMGGTILSFHNSRSQFWLSPLTQAKVAMIDDATHACWEYIDKYLRNGLDGNELCIDVKHRHPVQIRCPPLIITTNIDLTASEKWHYLASRVVLINFPNIMPMTEEGAPMYLITALNWKFLFQRLWQHLDFSDQEDEGDGDPASPFRCTARTAADSV</sequence>
<evidence type="ECO:0000313" key="19">
    <source>
        <dbReference type="EMBL" id="ANZ90232.1"/>
    </source>
</evidence>
<dbReference type="EC" id="5.6.2.4" evidence="15 16"/>
<comment type="subunit">
    <text evidence="15">Can form hexamers. Interacts with E2 protein; this interaction increases E1 DNA binding specificity. Interacts with host DNA polymerase subunit POLA2. Interacts with host single stranded DNA-binding protein RPA1. Interacts with host TOP1; this interaction stimulates the enzymatic activity of TOP1.</text>
</comment>
<organism evidence="19 20">
    <name type="scientific">Bos taurus papillomavirus 16</name>
    <dbReference type="NCBI Taxonomy" id="1887214"/>
    <lineage>
        <taxon>Viruses</taxon>
        <taxon>Monodnaviria</taxon>
        <taxon>Shotokuvirae</taxon>
        <taxon>Cossaviricota</taxon>
        <taxon>Papovaviricetes</taxon>
        <taxon>Zurhausenvirales</taxon>
        <taxon>Papillomaviridae</taxon>
        <taxon>Firstpapillomavirinae</taxon>
        <taxon>Dyokappapapillomavirus</taxon>
        <taxon>Dyokappapapillomavirus 3</taxon>
    </lineage>
</organism>
<dbReference type="InterPro" id="IPR046935">
    <property type="entry name" value="PPV_E1_DBD_sf"/>
</dbReference>
<keyword evidence="3 15" id="KW-0597">Phosphoprotein</keyword>
<feature type="short sequence motif" description="Nuclear localization signal" evidence="15">
    <location>
        <begin position="68"/>
        <end position="70"/>
    </location>
</feature>
<feature type="short sequence motif" description="Nuclear export signal" evidence="15">
    <location>
        <begin position="83"/>
        <end position="92"/>
    </location>
</feature>
<dbReference type="InterPro" id="IPR014000">
    <property type="entry name" value="PPV_DNA_helicase_E1_N"/>
</dbReference>
<keyword evidence="6 15" id="KW-0547">Nucleotide-binding</keyword>
<evidence type="ECO:0000256" key="8">
    <source>
        <dbReference type="ARBA" id="ARBA00022806"/>
    </source>
</evidence>
<comment type="PTM">
    <text evidence="15">Phosphorylated.</text>
</comment>
<evidence type="ECO:0000256" key="12">
    <source>
        <dbReference type="ARBA" id="ARBA00034617"/>
    </source>
</evidence>
<feature type="binding site" evidence="15">
    <location>
        <begin position="440"/>
        <end position="447"/>
    </location>
    <ligand>
        <name>ATP</name>
        <dbReference type="ChEBI" id="CHEBI:30616"/>
    </ligand>
</feature>
<evidence type="ECO:0000256" key="17">
    <source>
        <dbReference type="SAM" id="MobiDB-lite"/>
    </source>
</evidence>
<keyword evidence="7 15" id="KW-0378">Hydrolase</keyword>
<dbReference type="HAMAP" id="MF_04000">
    <property type="entry name" value="PPV_E1"/>
    <property type="match status" value="1"/>
</dbReference>